<keyword evidence="3 5" id="KW-1133">Transmembrane helix</keyword>
<evidence type="ECO:0000313" key="7">
    <source>
        <dbReference type="EMBL" id="KAL3874340.1"/>
    </source>
</evidence>
<dbReference type="Proteomes" id="UP001634394">
    <property type="component" value="Unassembled WGS sequence"/>
</dbReference>
<evidence type="ECO:0000313" key="8">
    <source>
        <dbReference type="Proteomes" id="UP001634394"/>
    </source>
</evidence>
<feature type="transmembrane region" description="Helical" evidence="5">
    <location>
        <begin position="441"/>
        <end position="462"/>
    </location>
</feature>
<feature type="transmembrane region" description="Helical" evidence="5">
    <location>
        <begin position="100"/>
        <end position="119"/>
    </location>
</feature>
<feature type="transmembrane region" description="Helical" evidence="5">
    <location>
        <begin position="225"/>
        <end position="246"/>
    </location>
</feature>
<sequence length="475" mass="52732">MDDHTEPLINEPLLPVDLLKRHKVSSLRQYVVGPLIFLFFLGFMMSYYTITEYVQHEIHDREFKIKNLTNDNDTGSLCSVNMSDTIYETDAYVQSKAAEWILYYSLAGSIPAIFSNLILGSWSDSFGRKFLFMVGITGTFIRTTFSSFIIHYNLDSKYFLAGYFVEGVTGLYLTPLQASFAYVADITATGKSRTMGLVALELMMGIALTLASLLGGVLIQHFGYLIPMITSAGSLVLCALIVLTVLPESYVVDRLQNRTSLRSTISNSFRFYIEEGPRKLKWKYRILLAAYVFHVTSYLGRLGTETLYQLALPFCWSPEKIGWYGAIRNAGMCLLGLPAVKFLQSRVSDTKIALIGVLSYTACFLLTALAADDTLLWVALGVNMLGIMTFSMIRSMLSQLTPADKQGAVFASLAAVETVCNLVSNVSTGAIYAATVTFMKGFVFLVLAGYNVISFAFLLFYLGIQRVYGNVSDAY</sequence>
<feature type="transmembrane region" description="Helical" evidence="5">
    <location>
        <begin position="377"/>
        <end position="397"/>
    </location>
</feature>
<evidence type="ECO:0000256" key="3">
    <source>
        <dbReference type="ARBA" id="ARBA00022989"/>
    </source>
</evidence>
<comment type="subcellular location">
    <subcellularLocation>
        <location evidence="1">Membrane</location>
        <topology evidence="1">Multi-pass membrane protein</topology>
    </subcellularLocation>
</comment>
<dbReference type="SUPFAM" id="SSF103473">
    <property type="entry name" value="MFS general substrate transporter"/>
    <property type="match status" value="1"/>
</dbReference>
<feature type="transmembrane region" description="Helical" evidence="5">
    <location>
        <begin position="352"/>
        <end position="371"/>
    </location>
</feature>
<evidence type="ECO:0000259" key="6">
    <source>
        <dbReference type="PROSITE" id="PS50850"/>
    </source>
</evidence>
<comment type="caution">
    <text evidence="7">The sequence shown here is derived from an EMBL/GenBank/DDBJ whole genome shotgun (WGS) entry which is preliminary data.</text>
</comment>
<proteinExistence type="predicted"/>
<protein>
    <recommendedName>
        <fullName evidence="6">Major facilitator superfamily (MFS) profile domain-containing protein</fullName>
    </recommendedName>
</protein>
<name>A0ABD3WK52_SINWO</name>
<evidence type="ECO:0000256" key="4">
    <source>
        <dbReference type="ARBA" id="ARBA00023136"/>
    </source>
</evidence>
<dbReference type="InterPro" id="IPR020846">
    <property type="entry name" value="MFS_dom"/>
</dbReference>
<dbReference type="Gene3D" id="1.20.1250.20">
    <property type="entry name" value="MFS general substrate transporter like domains"/>
    <property type="match status" value="1"/>
</dbReference>
<dbReference type="GO" id="GO:0016020">
    <property type="term" value="C:membrane"/>
    <property type="evidence" value="ECO:0007669"/>
    <property type="project" value="UniProtKB-SubCell"/>
</dbReference>
<gene>
    <name evidence="7" type="ORF">ACJMK2_037369</name>
</gene>
<keyword evidence="2 5" id="KW-0812">Transmembrane</keyword>
<dbReference type="Pfam" id="PF07690">
    <property type="entry name" value="MFS_1"/>
    <property type="match status" value="1"/>
</dbReference>
<feature type="transmembrane region" description="Helical" evidence="5">
    <location>
        <begin position="158"/>
        <end position="184"/>
    </location>
</feature>
<feature type="transmembrane region" description="Helical" evidence="5">
    <location>
        <begin position="409"/>
        <end position="435"/>
    </location>
</feature>
<dbReference type="InterPro" id="IPR011701">
    <property type="entry name" value="MFS"/>
</dbReference>
<organism evidence="7 8">
    <name type="scientific">Sinanodonta woodiana</name>
    <name type="common">Chinese pond mussel</name>
    <name type="synonym">Anodonta woodiana</name>
    <dbReference type="NCBI Taxonomy" id="1069815"/>
    <lineage>
        <taxon>Eukaryota</taxon>
        <taxon>Metazoa</taxon>
        <taxon>Spiralia</taxon>
        <taxon>Lophotrochozoa</taxon>
        <taxon>Mollusca</taxon>
        <taxon>Bivalvia</taxon>
        <taxon>Autobranchia</taxon>
        <taxon>Heteroconchia</taxon>
        <taxon>Palaeoheterodonta</taxon>
        <taxon>Unionida</taxon>
        <taxon>Unionoidea</taxon>
        <taxon>Unionidae</taxon>
        <taxon>Unioninae</taxon>
        <taxon>Sinanodonta</taxon>
    </lineage>
</organism>
<reference evidence="7 8" key="1">
    <citation type="submission" date="2024-11" db="EMBL/GenBank/DDBJ databases">
        <title>Chromosome-level genome assembly of the freshwater bivalve Anodonta woodiana.</title>
        <authorList>
            <person name="Chen X."/>
        </authorList>
    </citation>
    <scope>NUCLEOTIDE SEQUENCE [LARGE SCALE GENOMIC DNA]</scope>
    <source>
        <strain evidence="7">MN2024</strain>
        <tissue evidence="7">Gills</tissue>
    </source>
</reference>
<accession>A0ABD3WK52</accession>
<keyword evidence="4 5" id="KW-0472">Membrane</keyword>
<dbReference type="PROSITE" id="PS50850">
    <property type="entry name" value="MFS"/>
    <property type="match status" value="1"/>
</dbReference>
<evidence type="ECO:0000256" key="1">
    <source>
        <dbReference type="ARBA" id="ARBA00004141"/>
    </source>
</evidence>
<evidence type="ECO:0000256" key="5">
    <source>
        <dbReference type="SAM" id="Phobius"/>
    </source>
</evidence>
<keyword evidence="8" id="KW-1185">Reference proteome</keyword>
<dbReference type="AlphaFoldDB" id="A0ABD3WK52"/>
<evidence type="ECO:0000256" key="2">
    <source>
        <dbReference type="ARBA" id="ARBA00022692"/>
    </source>
</evidence>
<feature type="transmembrane region" description="Helical" evidence="5">
    <location>
        <begin position="30"/>
        <end position="50"/>
    </location>
</feature>
<dbReference type="PANTHER" id="PTHR23507:SF1">
    <property type="entry name" value="FI18259P1-RELATED"/>
    <property type="match status" value="1"/>
</dbReference>
<feature type="domain" description="Major facilitator superfamily (MFS) profile" evidence="6">
    <location>
        <begin position="35"/>
        <end position="466"/>
    </location>
</feature>
<dbReference type="PANTHER" id="PTHR23507">
    <property type="entry name" value="ZGC:174356"/>
    <property type="match status" value="1"/>
</dbReference>
<dbReference type="InterPro" id="IPR036259">
    <property type="entry name" value="MFS_trans_sf"/>
</dbReference>
<feature type="transmembrane region" description="Helical" evidence="5">
    <location>
        <begin position="131"/>
        <end position="152"/>
    </location>
</feature>
<dbReference type="EMBL" id="JBJQND010000006">
    <property type="protein sequence ID" value="KAL3874340.1"/>
    <property type="molecule type" value="Genomic_DNA"/>
</dbReference>
<feature type="transmembrane region" description="Helical" evidence="5">
    <location>
        <begin position="196"/>
        <end position="219"/>
    </location>
</feature>